<dbReference type="RefSeq" id="WP_067070866.1">
    <property type="nucleotide sequence ID" value="NZ_JYIJ01000018.1"/>
</dbReference>
<keyword evidence="2" id="KW-1133">Transmembrane helix</keyword>
<organism evidence="4 5">
    <name type="scientific">Carbonactinospora thermoautotrophica</name>
    <dbReference type="NCBI Taxonomy" id="1469144"/>
    <lineage>
        <taxon>Bacteria</taxon>
        <taxon>Bacillati</taxon>
        <taxon>Actinomycetota</taxon>
        <taxon>Actinomycetes</taxon>
        <taxon>Kitasatosporales</taxon>
        <taxon>Carbonactinosporaceae</taxon>
        <taxon>Carbonactinospora</taxon>
    </lineage>
</organism>
<dbReference type="PATRIC" id="fig|1469144.8.peg.2272"/>
<protein>
    <recommendedName>
        <fullName evidence="3">DUF2510 domain-containing protein</fullName>
    </recommendedName>
</protein>
<feature type="compositionally biased region" description="Polar residues" evidence="1">
    <location>
        <begin position="26"/>
        <end position="35"/>
    </location>
</feature>
<keyword evidence="2" id="KW-0472">Membrane</keyword>
<name>A0A132MR66_9ACTN</name>
<feature type="region of interest" description="Disordered" evidence="1">
    <location>
        <begin position="1"/>
        <end position="107"/>
    </location>
</feature>
<evidence type="ECO:0000313" key="5">
    <source>
        <dbReference type="Proteomes" id="UP000070659"/>
    </source>
</evidence>
<dbReference type="Proteomes" id="UP000070659">
    <property type="component" value="Unassembled WGS sequence"/>
</dbReference>
<feature type="region of interest" description="Disordered" evidence="1">
    <location>
        <begin position="154"/>
        <end position="247"/>
    </location>
</feature>
<accession>A0A132MR66</accession>
<evidence type="ECO:0000256" key="2">
    <source>
        <dbReference type="SAM" id="Phobius"/>
    </source>
</evidence>
<keyword evidence="2" id="KW-0812">Transmembrane</keyword>
<dbReference type="Pfam" id="PF10708">
    <property type="entry name" value="DUF2510"/>
    <property type="match status" value="1"/>
</dbReference>
<reference evidence="4 5" key="1">
    <citation type="submission" date="2015-02" db="EMBL/GenBank/DDBJ databases">
        <title>Physiological reanalysis, assessment of diazotrophy, and genome sequences of multiple isolates of Streptomyces thermoautotrophicus.</title>
        <authorList>
            <person name="MacKellar D.C."/>
            <person name="Lieber L."/>
            <person name="Norman J."/>
            <person name="Bolger A."/>
            <person name="Tobin C."/>
            <person name="Murray J.W."/>
            <person name="Prell J."/>
        </authorList>
    </citation>
    <scope>NUCLEOTIDE SEQUENCE [LARGE SCALE GENOMIC DNA]</scope>
    <source>
        <strain evidence="4 5">UBT1</strain>
    </source>
</reference>
<evidence type="ECO:0000256" key="1">
    <source>
        <dbReference type="SAM" id="MobiDB-lite"/>
    </source>
</evidence>
<feature type="transmembrane region" description="Helical" evidence="2">
    <location>
        <begin position="271"/>
        <end position="294"/>
    </location>
</feature>
<feature type="compositionally biased region" description="Low complexity" evidence="1">
    <location>
        <begin position="208"/>
        <end position="234"/>
    </location>
</feature>
<dbReference type="AlphaFoldDB" id="A0A132MR66"/>
<gene>
    <name evidence="4" type="ORF">TH66_16190</name>
</gene>
<feature type="domain" description="DUF2510" evidence="3">
    <location>
        <begin position="7"/>
        <end position="39"/>
    </location>
</feature>
<proteinExistence type="predicted"/>
<sequence length="472" mass="49000">MTQATPPGWYPDPSGQPNTLRWWDGTQWTAATQPAFSGPGAQGQAEAPSFGAPAQGGPQASGPDINATVQVSREDLARLRAQAQANPPDPDGLPRGNSPDINATVQVSREDLARLRAQAQVNPPDPDGLPRGNSPDINATVQVSREDLARLRAQAQANPPGPDRGEAGDTARQADPVQGGTVPDTPAGGGVFPGTPGAGAEQPTTVLPARGQAAPWQPAAPAAGFGFPPSAGQGTATGQPPFGAEAGSFSYQQQFGFPSAPVESAKSRTGLWIALGGGILALVLVVAGIVFFAIRDKGGGGESALANRPRMTDLASGVSVPLPEGFAQVSDQAANKSALIAEGKKAPCRDNPQAQCPYARIILSPDPYQTVQESVDNIKENLKKSDPQGRVAAEFEDERGLSIDGRQAHAVRYKIKALSAQGVNSVFQVVFIQVTPQKVMRVQIGWADETGLSPDLLDQITAAIRVGQPQSN</sequence>
<dbReference type="InterPro" id="IPR018929">
    <property type="entry name" value="DUF2510"/>
</dbReference>
<feature type="compositionally biased region" description="Low complexity" evidence="1">
    <location>
        <begin position="47"/>
        <end position="63"/>
    </location>
</feature>
<evidence type="ECO:0000313" key="4">
    <source>
        <dbReference type="EMBL" id="KWX00357.1"/>
    </source>
</evidence>
<comment type="caution">
    <text evidence="4">The sequence shown here is derived from an EMBL/GenBank/DDBJ whole genome shotgun (WGS) entry which is preliminary data.</text>
</comment>
<evidence type="ECO:0000259" key="3">
    <source>
        <dbReference type="Pfam" id="PF10708"/>
    </source>
</evidence>
<dbReference type="EMBL" id="JYIJ01000018">
    <property type="protein sequence ID" value="KWX00357.1"/>
    <property type="molecule type" value="Genomic_DNA"/>
</dbReference>